<organism evidence="3 4">
    <name type="scientific">Aureobasidium subglaciale (strain EXF-2481)</name>
    <name type="common">Aureobasidium pullulans var. subglaciale</name>
    <dbReference type="NCBI Taxonomy" id="1043005"/>
    <lineage>
        <taxon>Eukaryota</taxon>
        <taxon>Fungi</taxon>
        <taxon>Dikarya</taxon>
        <taxon>Ascomycota</taxon>
        <taxon>Pezizomycotina</taxon>
        <taxon>Dothideomycetes</taxon>
        <taxon>Dothideomycetidae</taxon>
        <taxon>Dothideales</taxon>
        <taxon>Saccotheciaceae</taxon>
        <taxon>Aureobasidium</taxon>
    </lineage>
</organism>
<keyword evidence="2" id="KW-1133">Transmembrane helix</keyword>
<feature type="region of interest" description="Disordered" evidence="1">
    <location>
        <begin position="237"/>
        <end position="258"/>
    </location>
</feature>
<dbReference type="EMBL" id="KL584782">
    <property type="protein sequence ID" value="KEQ91110.1"/>
    <property type="molecule type" value="Genomic_DNA"/>
</dbReference>
<dbReference type="OrthoDB" id="3815544at2759"/>
<dbReference type="AlphaFoldDB" id="A0A074Y077"/>
<evidence type="ECO:0000256" key="1">
    <source>
        <dbReference type="SAM" id="MobiDB-lite"/>
    </source>
</evidence>
<dbReference type="GeneID" id="25368753"/>
<dbReference type="HOGENOM" id="CLU_091393_0_0_1"/>
<accession>A0A074Y077</accession>
<sequence length="258" mass="29497">MIQAAGSCSLIDLFLCSPFSFLFFFSITVSADLLTQTQNFAFHQSTFSSSTMFANIVASILALCGRARKEERELVPMVYCDFGCGVHKHGRTNDEESKPLERVEAVLTEVPEKVHGRYCKFKQEVRTHLSCKAQERCLSKAPLQAPELPNFHKRNTRRPCKARNWMSTMGIPHENPLWEKPIRDPPRLRFLPEHQVQKYDVDGPPFIVRRYEDGKGSRAVEFVSPVCALSNGRVHPKARDRTNAEDKWSTHGHMVDYT</sequence>
<evidence type="ECO:0000313" key="3">
    <source>
        <dbReference type="EMBL" id="KEQ91110.1"/>
    </source>
</evidence>
<gene>
    <name evidence="3" type="ORF">AUEXF2481DRAFT_517934</name>
</gene>
<dbReference type="RefSeq" id="XP_013339602.1">
    <property type="nucleotide sequence ID" value="XM_013484148.1"/>
</dbReference>
<reference evidence="3 4" key="1">
    <citation type="journal article" date="2014" name="BMC Genomics">
        <title>Genome sequencing of four Aureobasidium pullulans varieties: biotechnological potential, stress tolerance, and description of new species.</title>
        <authorList>
            <person name="Gostin Ar C."/>
            <person name="Ohm R.A."/>
            <person name="Kogej T."/>
            <person name="Sonjak S."/>
            <person name="Turk M."/>
            <person name="Zajc J."/>
            <person name="Zalar P."/>
            <person name="Grube M."/>
            <person name="Sun H."/>
            <person name="Han J."/>
            <person name="Sharma A."/>
            <person name="Chiniquy J."/>
            <person name="Ngan C.Y."/>
            <person name="Lipzen A."/>
            <person name="Barry K."/>
            <person name="Grigoriev I.V."/>
            <person name="Gunde-Cimerman N."/>
        </authorList>
    </citation>
    <scope>NUCLEOTIDE SEQUENCE [LARGE SCALE GENOMIC DNA]</scope>
    <source>
        <strain evidence="3 4">EXF-2481</strain>
    </source>
</reference>
<protein>
    <submittedName>
        <fullName evidence="3">Uncharacterized protein</fullName>
    </submittedName>
</protein>
<feature type="compositionally biased region" description="Basic and acidic residues" evidence="1">
    <location>
        <begin position="237"/>
        <end position="249"/>
    </location>
</feature>
<name>A0A074Y077_AURSE</name>
<proteinExistence type="predicted"/>
<dbReference type="Proteomes" id="UP000030641">
    <property type="component" value="Unassembled WGS sequence"/>
</dbReference>
<keyword evidence="2" id="KW-0812">Transmembrane</keyword>
<feature type="transmembrane region" description="Helical" evidence="2">
    <location>
        <begin position="46"/>
        <end position="64"/>
    </location>
</feature>
<dbReference type="InParanoid" id="A0A074Y077"/>
<evidence type="ECO:0000313" key="4">
    <source>
        <dbReference type="Proteomes" id="UP000030641"/>
    </source>
</evidence>
<evidence type="ECO:0000256" key="2">
    <source>
        <dbReference type="SAM" id="Phobius"/>
    </source>
</evidence>
<keyword evidence="2" id="KW-0472">Membrane</keyword>
<feature type="transmembrane region" description="Helical" evidence="2">
    <location>
        <begin position="12"/>
        <end position="34"/>
    </location>
</feature>
<keyword evidence="4" id="KW-1185">Reference proteome</keyword>